<dbReference type="EMBL" id="RRZB01000020">
    <property type="protein sequence ID" value="MBE0463701.1"/>
    <property type="molecule type" value="Genomic_DNA"/>
</dbReference>
<dbReference type="Proteomes" id="UP001645038">
    <property type="component" value="Unassembled WGS sequence"/>
</dbReference>
<gene>
    <name evidence="1" type="ORF">EI547_09555</name>
</gene>
<reference evidence="1 2" key="1">
    <citation type="submission" date="2020-07" db="EMBL/GenBank/DDBJ databases">
        <title>Halophilic bacteria isolated from french cheeses.</title>
        <authorList>
            <person name="Kothe C.I."/>
            <person name="Farah-Kraiem B."/>
            <person name="Renault P."/>
            <person name="Dridi B."/>
        </authorList>
    </citation>
    <scope>NUCLEOTIDE SEQUENCE [LARGE SCALE GENOMIC DNA]</scope>
    <source>
        <strain evidence="1 2">FME20</strain>
    </source>
</reference>
<protein>
    <submittedName>
        <fullName evidence="1">Uncharacterized protein</fullName>
    </submittedName>
</protein>
<comment type="caution">
    <text evidence="1">The sequence shown here is derived from an EMBL/GenBank/DDBJ whole genome shotgun (WGS) entry which is preliminary data.</text>
</comment>
<proteinExistence type="predicted"/>
<name>A0ABR9FYI8_9GAMM</name>
<organism evidence="1 2">
    <name type="scientific">Halomonas colorata</name>
    <dbReference type="NCBI Taxonomy" id="2742615"/>
    <lineage>
        <taxon>Bacteria</taxon>
        <taxon>Pseudomonadati</taxon>
        <taxon>Pseudomonadota</taxon>
        <taxon>Gammaproteobacteria</taxon>
        <taxon>Oceanospirillales</taxon>
        <taxon>Halomonadaceae</taxon>
        <taxon>Halomonas</taxon>
    </lineage>
</organism>
<accession>A0ABR9FYI8</accession>
<keyword evidence="2" id="KW-1185">Reference proteome</keyword>
<sequence length="53" mass="6176">MRSIPHHKLHPSISGEAVVVRINGCFVVRVTAFRGKAVLYFDQKNLFDQYRHH</sequence>
<dbReference type="RefSeq" id="WP_192538204.1">
    <property type="nucleotide sequence ID" value="NZ_RRZB01000020.1"/>
</dbReference>
<evidence type="ECO:0000313" key="1">
    <source>
        <dbReference type="EMBL" id="MBE0463701.1"/>
    </source>
</evidence>
<evidence type="ECO:0000313" key="2">
    <source>
        <dbReference type="Proteomes" id="UP001645038"/>
    </source>
</evidence>